<dbReference type="SMART" id="SM00487">
    <property type="entry name" value="DEXDc"/>
    <property type="match status" value="2"/>
</dbReference>
<organism evidence="11 12">
    <name type="scientific">Chilo suppressalis</name>
    <name type="common">Asiatic rice borer moth</name>
    <dbReference type="NCBI Taxonomy" id="168631"/>
    <lineage>
        <taxon>Eukaryota</taxon>
        <taxon>Metazoa</taxon>
        <taxon>Ecdysozoa</taxon>
        <taxon>Arthropoda</taxon>
        <taxon>Hexapoda</taxon>
        <taxon>Insecta</taxon>
        <taxon>Pterygota</taxon>
        <taxon>Neoptera</taxon>
        <taxon>Endopterygota</taxon>
        <taxon>Lepidoptera</taxon>
        <taxon>Glossata</taxon>
        <taxon>Ditrysia</taxon>
        <taxon>Pyraloidea</taxon>
        <taxon>Crambidae</taxon>
        <taxon>Crambinae</taxon>
        <taxon>Chilo</taxon>
    </lineage>
</organism>
<dbReference type="InterPro" id="IPR036388">
    <property type="entry name" value="WH-like_DNA-bd_sf"/>
</dbReference>
<dbReference type="SMART" id="SM00382">
    <property type="entry name" value="AAA"/>
    <property type="match status" value="2"/>
</dbReference>
<dbReference type="Proteomes" id="UP001153292">
    <property type="component" value="Chromosome 26"/>
</dbReference>
<evidence type="ECO:0000259" key="10">
    <source>
        <dbReference type="PROSITE" id="PS51194"/>
    </source>
</evidence>
<keyword evidence="2" id="KW-0677">Repeat</keyword>
<dbReference type="SUPFAM" id="SSF46785">
    <property type="entry name" value="Winged helix' DNA-binding domain"/>
    <property type="match status" value="2"/>
</dbReference>
<dbReference type="Pfam" id="PF02889">
    <property type="entry name" value="Sec63"/>
    <property type="match status" value="2"/>
</dbReference>
<dbReference type="InterPro" id="IPR057842">
    <property type="entry name" value="WH_MER3"/>
</dbReference>
<dbReference type="InterPro" id="IPR041094">
    <property type="entry name" value="Brr2_helicase_PWI"/>
</dbReference>
<dbReference type="Pfam" id="PF00270">
    <property type="entry name" value="DEAD"/>
    <property type="match status" value="2"/>
</dbReference>
<evidence type="ECO:0000256" key="7">
    <source>
        <dbReference type="ARBA" id="ARBA00034541"/>
    </source>
</evidence>
<dbReference type="InterPro" id="IPR003593">
    <property type="entry name" value="AAA+_ATPase"/>
</dbReference>
<dbReference type="CDD" id="cd18019">
    <property type="entry name" value="DEXHc_Brr2_1"/>
    <property type="match status" value="1"/>
</dbReference>
<evidence type="ECO:0000256" key="4">
    <source>
        <dbReference type="ARBA" id="ARBA00022801"/>
    </source>
</evidence>
<keyword evidence="4" id="KW-0378">Hydrolase</keyword>
<evidence type="ECO:0000256" key="5">
    <source>
        <dbReference type="ARBA" id="ARBA00022806"/>
    </source>
</evidence>
<dbReference type="PROSITE" id="PS51194">
    <property type="entry name" value="HELICASE_CTER"/>
    <property type="match status" value="1"/>
</dbReference>
<dbReference type="Gene3D" id="1.10.3380.10">
    <property type="entry name" value="Sec63 N-terminal domain-like domain"/>
    <property type="match status" value="2"/>
</dbReference>
<dbReference type="InterPro" id="IPR027417">
    <property type="entry name" value="P-loop_NTPase"/>
</dbReference>
<dbReference type="SUPFAM" id="SSF81296">
    <property type="entry name" value="E set domains"/>
    <property type="match status" value="1"/>
</dbReference>
<dbReference type="Gene3D" id="1.10.10.10">
    <property type="entry name" value="Winged helix-like DNA-binding domain superfamily/Winged helix DNA-binding domain"/>
    <property type="match status" value="2"/>
</dbReference>
<reference evidence="11" key="1">
    <citation type="submission" date="2021-12" db="EMBL/GenBank/DDBJ databases">
        <authorList>
            <person name="King R."/>
        </authorList>
    </citation>
    <scope>NUCLEOTIDE SEQUENCE</scope>
</reference>
<feature type="domain" description="Helicase C-terminal" evidence="10">
    <location>
        <begin position="692"/>
        <end position="929"/>
    </location>
</feature>
<keyword evidence="5" id="KW-0347">Helicase</keyword>
<sequence length="2152" mass="242810">MADAAARQLQYEYKANSNLVLQADVRLIERRGRDEATGEVLSLSGKLTGTRMGDRAQRTKPDKAEERKAKRQKRDEASYELSKSKSARVAWADDPPGVLYRPRAQHTRHAYELLLSFMQSSLGDQPRDILCGACDEVLVVLKNDKLKDPDKKKEIELLLGPIADERFAVLVNLGKKITDFNISTSNEGNTEIDETYGINVQFEESSEEDDEDAYGEVREEDKEDGEGSDNEKGRESSGDEGSDAEGKKNAIHANLSEEQSQKRRDATLHPMDIDAYWLQRRLSRHFPDAMVSQGKSSEVLRALAEAADERDLENRLVLLLGYDCFSFVKLLNKYRYMILYCTKLASSQSESERASIREEMSKQPHLQKILAQIETGKGDDETAQQSEAPRKRHKSDVEAEGASGGIGGQVTGSRRVLQLDELVFAAGAHFMANKRCQLPPGSFRKQRKGYEEVHVPALKPKPFEEDETLVPIEKLPKYVQPAFDGFKTLNRIQSRISKAALETDENLLVCAPTGAGKTNVALLTILREVGKHVNDDGTVNVNDFKMIYVAPMRSLVQEMVGSFSKRLSAYNMKVSELTGDHQLTREQIDATQLIVCTPEKWDIITRKGGERSFTNLVRLIIIDEVHLLHDERGPVLEALVARTLRTVEQTQEQVRLVGLSATLPNYTDVAAFLRVRPEQGLFYFDNSFRPVALEQQYIGVTEKKALKRFQVMNDIVYEKTMEHAGRNQILVFVHSRKETGKTARAIRDMCLEKDTLGQFLREGSASMEVLRTEAEQVKNPELRELLPYGFAIHHAGMSRVDRTLVEDLFADRHIQVLVSTATLAWGVNLPAHTVIVKGTQVYSPEKGRWGELGALDVLQMLGRAGRPQYDTKGEGILITNYSELQYYLSLLNQQLPIESQLVGKLPDMLNAEIVLGSVQSVRDAVTWLGYTYLYIRMLRQPALYGITPEKQQEDPLLELHRADLVHTAASLLDKAGLVKYERKSGHLQPTELGRIASHYYCTYETMQQYNQLLRPTLGEIELFRVFSLSAEFRHVAVRDEEKLELHKLMERVPIPIKESIEEPSAKINVLLQAYISQLKLEGFALMADMVYVTQSACRLLRAIFEIVLHRGWAQLVDKTLALCKMVDRRMWQSMSPLRQFRKMPEEVIKKLEKKNFPWEKLYDLGPNEIGELVRAPKLGKMLHKHIHQFPKLELATHIQPITRSTLRVELTITPDFQWDEKVHGQSEAFWILVEDVDSEVILHHEYFLLKEKYCRDEHQVKLFVPVFEPLPPQYFLRVVSDRWIASETQLPVSFRHLILPEKNLPPTELLDLQPLPISALRNAAYEQLYNEAFPQFNPVQTQVFNAVYNTDENVFVGAPSGSGKSVIAELALLRLLSSNAAGRAVYLLPKDALADIVFADWYHKFGAKFNLKVVQLTGETATDHKLLNKGQIIITTAEKWDVLSRRWKVRKSVQSVSLFIVDALQLLGGEEGPVLEVVCSRMRYIASQIGRPIRIVALSLPLADARDVSQWLGCGTNSSFNFHPSVRPLPLELHIQGFNVSHAASRLGAMTRPIYNAVVRHAGSRPVAVFVPSRRTARLLAADLLALAAAAGRPARFLRARADLLAPFLKRLQDKMLKETLAAGVAYLHEGVEQGDRRVVQQLLESGAVQLCVVAAELAWGFAAHVHTVIVADTLTYNGKLHCYEQYPITTVLQMLGRACRPLEDDHSVAVLMCVQHQKTFFTKLLNDCLPLESHLDHRLHDHMNAEIVTKTIENKQDAVDYLTWTFLYRRLTQNPNYYNLQGVTHRHLSDHLSELVETTLTDLEQSKCISIEDDMDVQPLNLGMIASYYYINYTTIELFSLSLTSKTKIRGLLEIISSAAEYSELSIRHREENIIRALAAKVPHKPTAPSGGAVKYNDPHVKAHVLLQAHLSRTQLPAELQADTAIVLTKAIRLIQACVDVVSSSGWLSPAVAAMELAQMVTQAMWARDSYLRQLPHFTPELVQRCADKGVETVFDVMELEDNARAKLLQLSATEMADVARFCNRYPNVELSYEVKNERRLRAGKPIVVEVSLEREDDVVGPVIAPFFPQKREEGWWVVIGDPKTNSLLSIKRVSLGRNAKVRLDFVCGAGGRHTYTLYFMSDAYLGADQEYKFSVEVADAASDSSGSDGD</sequence>
<evidence type="ECO:0000313" key="12">
    <source>
        <dbReference type="Proteomes" id="UP001153292"/>
    </source>
</evidence>
<dbReference type="Gene3D" id="1.10.150.20">
    <property type="entry name" value="5' to 3' exonuclease, C-terminal subdomain"/>
    <property type="match status" value="2"/>
</dbReference>
<feature type="domain" description="Helicase ATP-binding" evidence="9">
    <location>
        <begin position="1345"/>
        <end position="1520"/>
    </location>
</feature>
<evidence type="ECO:0000256" key="1">
    <source>
        <dbReference type="ARBA" id="ARBA00010140"/>
    </source>
</evidence>
<dbReference type="SMART" id="SM00973">
    <property type="entry name" value="Sec63"/>
    <property type="match status" value="2"/>
</dbReference>
<dbReference type="InterPro" id="IPR036390">
    <property type="entry name" value="WH_DNA-bd_sf"/>
</dbReference>
<feature type="region of interest" description="Disordered" evidence="8">
    <location>
        <begin position="44"/>
        <end position="81"/>
    </location>
</feature>
<name>A0ABN8EDF1_CHISP</name>
<dbReference type="InterPro" id="IPR035892">
    <property type="entry name" value="C2_domain_sf"/>
</dbReference>
<accession>A0ABN8EDF1</accession>
<dbReference type="InterPro" id="IPR048863">
    <property type="entry name" value="BRR2_plug"/>
</dbReference>
<feature type="region of interest" description="Disordered" evidence="8">
    <location>
        <begin position="374"/>
        <end position="405"/>
    </location>
</feature>
<dbReference type="SUPFAM" id="SSF52540">
    <property type="entry name" value="P-loop containing nucleoside triphosphate hydrolases"/>
    <property type="match status" value="4"/>
</dbReference>
<dbReference type="Gene3D" id="2.60.40.150">
    <property type="entry name" value="C2 domain"/>
    <property type="match status" value="2"/>
</dbReference>
<feature type="compositionally biased region" description="Acidic residues" evidence="8">
    <location>
        <begin position="204"/>
        <end position="214"/>
    </location>
</feature>
<comment type="similarity">
    <text evidence="1">Belongs to the helicase family. SKI2 subfamily.</text>
</comment>
<keyword evidence="3" id="KW-0547">Nucleotide-binding</keyword>
<gene>
    <name evidence="11" type="ORF">CHILSU_LOCUS7112</name>
</gene>
<dbReference type="InterPro" id="IPR011545">
    <property type="entry name" value="DEAD/DEAH_box_helicase_dom"/>
</dbReference>
<dbReference type="Gene3D" id="3.40.50.300">
    <property type="entry name" value="P-loop containing nucleotide triphosphate hydrolases"/>
    <property type="match status" value="4"/>
</dbReference>
<dbReference type="EMBL" id="OU963919">
    <property type="protein sequence ID" value="CAH0687424.1"/>
    <property type="molecule type" value="Genomic_DNA"/>
</dbReference>
<keyword evidence="12" id="KW-1185">Reference proteome</keyword>
<evidence type="ECO:0000313" key="11">
    <source>
        <dbReference type="EMBL" id="CAH0687424.1"/>
    </source>
</evidence>
<evidence type="ECO:0000256" key="2">
    <source>
        <dbReference type="ARBA" id="ARBA00022737"/>
    </source>
</evidence>
<dbReference type="Pfam" id="PF21188">
    <property type="entry name" value="BRR2_plug"/>
    <property type="match status" value="1"/>
</dbReference>
<dbReference type="InterPro" id="IPR004179">
    <property type="entry name" value="Sec63-dom"/>
</dbReference>
<dbReference type="CDD" id="cd18021">
    <property type="entry name" value="DEXHc_Brr2_2"/>
    <property type="match status" value="1"/>
</dbReference>
<dbReference type="InterPro" id="IPR014756">
    <property type="entry name" value="Ig_E-set"/>
</dbReference>
<dbReference type="SUPFAM" id="SSF158702">
    <property type="entry name" value="Sec63 N-terminal domain-like"/>
    <property type="match status" value="2"/>
</dbReference>
<dbReference type="InterPro" id="IPR050474">
    <property type="entry name" value="Hel308_SKI2-like"/>
</dbReference>
<feature type="region of interest" description="Disordered" evidence="8">
    <location>
        <begin position="182"/>
        <end position="246"/>
    </location>
</feature>
<keyword evidence="6" id="KW-0067">ATP-binding</keyword>
<dbReference type="InterPro" id="IPR014001">
    <property type="entry name" value="Helicase_ATP-bd"/>
</dbReference>
<dbReference type="CDD" id="cd18795">
    <property type="entry name" value="SF2_C_Ski2"/>
    <property type="match status" value="1"/>
</dbReference>
<dbReference type="PANTHER" id="PTHR47961:SF4">
    <property type="entry name" value="ACTIVATING SIGNAL COINTEGRATOR 1 COMPLEX SUBUNIT 3"/>
    <property type="match status" value="1"/>
</dbReference>
<dbReference type="SMART" id="SM00490">
    <property type="entry name" value="HELICc"/>
    <property type="match status" value="2"/>
</dbReference>
<dbReference type="PROSITE" id="PS51192">
    <property type="entry name" value="HELICASE_ATP_BIND_1"/>
    <property type="match status" value="2"/>
</dbReference>
<evidence type="ECO:0000256" key="6">
    <source>
        <dbReference type="ARBA" id="ARBA00022840"/>
    </source>
</evidence>
<dbReference type="PIRSF" id="PIRSF039073">
    <property type="entry name" value="BRR2"/>
    <property type="match status" value="1"/>
</dbReference>
<feature type="compositionally biased region" description="Basic and acidic residues" evidence="8">
    <location>
        <begin position="52"/>
        <end position="77"/>
    </location>
</feature>
<proteinExistence type="inferred from homology"/>
<evidence type="ECO:0000259" key="9">
    <source>
        <dbReference type="PROSITE" id="PS51192"/>
    </source>
</evidence>
<dbReference type="PANTHER" id="PTHR47961">
    <property type="entry name" value="DNA POLYMERASE THETA, PUTATIVE (AFU_ORTHOLOGUE AFUA_1G05260)-RELATED"/>
    <property type="match status" value="1"/>
</dbReference>
<dbReference type="InterPro" id="IPR001650">
    <property type="entry name" value="Helicase_C-like"/>
</dbReference>
<dbReference type="Pfam" id="PF18149">
    <property type="entry name" value="Helicase_PWI"/>
    <property type="match status" value="1"/>
</dbReference>
<dbReference type="Pfam" id="PF23445">
    <property type="entry name" value="WHD_SNRNP200"/>
    <property type="match status" value="2"/>
</dbReference>
<dbReference type="Pfam" id="PF00271">
    <property type="entry name" value="Helicase_C"/>
    <property type="match status" value="1"/>
</dbReference>
<protein>
    <recommendedName>
        <fullName evidence="7">U5 small nuclear ribonucleoprotein 200 kDa helicase</fullName>
    </recommendedName>
</protein>
<evidence type="ECO:0000256" key="3">
    <source>
        <dbReference type="ARBA" id="ARBA00022741"/>
    </source>
</evidence>
<feature type="domain" description="Helicase ATP-binding" evidence="9">
    <location>
        <begin position="498"/>
        <end position="681"/>
    </location>
</feature>
<evidence type="ECO:0000256" key="8">
    <source>
        <dbReference type="SAM" id="MobiDB-lite"/>
    </source>
</evidence>